<protein>
    <recommendedName>
        <fullName evidence="3">Solute-binding protein family 3/N-terminal domain-containing protein</fullName>
    </recommendedName>
</protein>
<dbReference type="SUPFAM" id="SSF53850">
    <property type="entry name" value="Periplasmic binding protein-like II"/>
    <property type="match status" value="1"/>
</dbReference>
<evidence type="ECO:0000256" key="1">
    <source>
        <dbReference type="ARBA" id="ARBA00022729"/>
    </source>
</evidence>
<accession>A0A3A4K0Y5</accession>
<evidence type="ECO:0000313" key="5">
    <source>
        <dbReference type="Proteomes" id="UP000266677"/>
    </source>
</evidence>
<dbReference type="PANTHER" id="PTHR35936:SF19">
    <property type="entry name" value="AMINO-ACID-BINDING PROTEIN YXEM-RELATED"/>
    <property type="match status" value="1"/>
</dbReference>
<dbReference type="Gene3D" id="3.40.190.10">
    <property type="entry name" value="Periplasmic binding protein-like II"/>
    <property type="match status" value="2"/>
</dbReference>
<dbReference type="SMART" id="SM00062">
    <property type="entry name" value="PBPb"/>
    <property type="match status" value="1"/>
</dbReference>
<dbReference type="InterPro" id="IPR001638">
    <property type="entry name" value="Solute-binding_3/MltF_N"/>
</dbReference>
<feature type="domain" description="Solute-binding protein family 3/N-terminal" evidence="3">
    <location>
        <begin position="38"/>
        <end position="261"/>
    </location>
</feature>
<reference evidence="4 5" key="1">
    <citation type="submission" date="2018-09" db="EMBL/GenBank/DDBJ databases">
        <title>YIM PH21274 draft genome.</title>
        <authorList>
            <person name="Miao C."/>
        </authorList>
    </citation>
    <scope>NUCLEOTIDE SEQUENCE [LARGE SCALE GENOMIC DNA]</scope>
    <source>
        <strain evidence="4 5">YIM PH 21724</strain>
    </source>
</reference>
<feature type="signal peptide" evidence="2">
    <location>
        <begin position="1"/>
        <end position="25"/>
    </location>
</feature>
<dbReference type="RefSeq" id="WP_120044040.1">
    <property type="nucleotide sequence ID" value="NZ_QZFU01000036.1"/>
</dbReference>
<keyword evidence="1 2" id="KW-0732">Signal</keyword>
<dbReference type="Proteomes" id="UP000266677">
    <property type="component" value="Unassembled WGS sequence"/>
</dbReference>
<gene>
    <name evidence="4" type="ORF">D5S18_27820</name>
</gene>
<dbReference type="AlphaFoldDB" id="A0A3A4K0Y5"/>
<dbReference type="OrthoDB" id="8454826at2"/>
<name>A0A3A4K0Y5_9NOCA</name>
<organism evidence="4 5">
    <name type="scientific">Nocardia panacis</name>
    <dbReference type="NCBI Taxonomy" id="2340916"/>
    <lineage>
        <taxon>Bacteria</taxon>
        <taxon>Bacillati</taxon>
        <taxon>Actinomycetota</taxon>
        <taxon>Actinomycetes</taxon>
        <taxon>Mycobacteriales</taxon>
        <taxon>Nocardiaceae</taxon>
        <taxon>Nocardia</taxon>
    </lineage>
</organism>
<keyword evidence="5" id="KW-1185">Reference proteome</keyword>
<evidence type="ECO:0000256" key="2">
    <source>
        <dbReference type="SAM" id="SignalP"/>
    </source>
</evidence>
<evidence type="ECO:0000313" key="4">
    <source>
        <dbReference type="EMBL" id="RJO70983.1"/>
    </source>
</evidence>
<evidence type="ECO:0000259" key="3">
    <source>
        <dbReference type="SMART" id="SM00062"/>
    </source>
</evidence>
<comment type="caution">
    <text evidence="4">The sequence shown here is derived from an EMBL/GenBank/DDBJ whole genome shotgun (WGS) entry which is preliminary data.</text>
</comment>
<dbReference type="Pfam" id="PF00497">
    <property type="entry name" value="SBP_bac_3"/>
    <property type="match status" value="1"/>
</dbReference>
<dbReference type="PANTHER" id="PTHR35936">
    <property type="entry name" value="MEMBRANE-BOUND LYTIC MUREIN TRANSGLYCOSYLASE F"/>
    <property type="match status" value="1"/>
</dbReference>
<feature type="chain" id="PRO_5017399881" description="Solute-binding protein family 3/N-terminal domain-containing protein" evidence="2">
    <location>
        <begin position="26"/>
        <end position="261"/>
    </location>
</feature>
<proteinExistence type="predicted"/>
<dbReference type="EMBL" id="QZFU01000036">
    <property type="protein sequence ID" value="RJO70983.1"/>
    <property type="molecule type" value="Genomic_DNA"/>
</dbReference>
<sequence length="261" mass="28131">MQFRVPISLAAAALALGLTAATAHADTTRLLTVRAAGTLRVCTTGDYPPYTVREADGSYRGIDITLATELAATLGVSPQWVPVTWAALTEDFAARCDIAVGGISDTAARRQTVDFSVPLSTDGKTPVSRRADGDAYATVEQINRPGVRVIVNRGGTNEAFARANFPAADLTLWPDNLTIYDEIEQGRADVFVTDSAEGRYRQQTHPTLRVLHPDAPFDSFTKAYALPRGDAPFAAVVNTWLAVQSRTGHVERLTEDWIGAQ</sequence>